<gene>
    <name evidence="6" type="ORF">CAUJ_LOCUS11636</name>
</gene>
<dbReference type="GO" id="GO:0006457">
    <property type="term" value="P:protein folding"/>
    <property type="evidence" value="ECO:0007669"/>
    <property type="project" value="TreeGrafter"/>
</dbReference>
<dbReference type="AlphaFoldDB" id="A0A8S1HL82"/>
<comment type="similarity">
    <text evidence="3">Belongs to the TTC4 family.</text>
</comment>
<evidence type="ECO:0000259" key="5">
    <source>
        <dbReference type="Pfam" id="PF18972"/>
    </source>
</evidence>
<dbReference type="GO" id="GO:0030544">
    <property type="term" value="F:Hsp70 protein binding"/>
    <property type="evidence" value="ECO:0007669"/>
    <property type="project" value="TreeGrafter"/>
</dbReference>
<dbReference type="GO" id="GO:0005829">
    <property type="term" value="C:cytosol"/>
    <property type="evidence" value="ECO:0007669"/>
    <property type="project" value="TreeGrafter"/>
</dbReference>
<sequence length="445" mass="51324">MILSCQHWGDCLAHNTPETAAEMSAPIKLPKNKKLTEAERNELAKKLDDDLDQFMEEMAARRNADPKPKKPFDFDEWCKEIDKHPAFMKDLKPDGEYSEAIQALQALKYDEDDAGDKTVNAEASKKEGNKHFGLKKYRWATDCYTKGIKENCLDRKLNAVLYFNRAAAQKHLGNLRSAVKDCTVGRKFDPMHLKGVIRGAECLLELGYGRDALDWIETSKLSFAFHKETSENSDLSDEEKKQIDDLEKLRVKAVQTAVLEERNDRKSRAEEKKEVEKKKKLLDALKERNLNLNPRVPFSNPELMDWARLDVSLPLMHSHERVKFDDEGNLVWPILLQYPEAGQTDVLTETSETTLLGEIMREVLANPPEWDTNNQFSYENVRFFVTDEYEEYLMEVFEWNDFKSILSLPGFQIRQGLPVIMIITRDHADTSLNCVAEGENKFVVR</sequence>
<name>A0A8S1HL82_9PELO</name>
<keyword evidence="1" id="KW-0677">Repeat</keyword>
<dbReference type="PANTHER" id="PTHR46035">
    <property type="entry name" value="TETRATRICOPEPTIDE REPEAT PROTEIN 4"/>
    <property type="match status" value="1"/>
</dbReference>
<keyword evidence="7" id="KW-1185">Reference proteome</keyword>
<dbReference type="GO" id="GO:0005634">
    <property type="term" value="C:nucleus"/>
    <property type="evidence" value="ECO:0007669"/>
    <property type="project" value="TreeGrafter"/>
</dbReference>
<evidence type="ECO:0000313" key="6">
    <source>
        <dbReference type="EMBL" id="CAD6195717.1"/>
    </source>
</evidence>
<comment type="caution">
    <text evidence="6">The sequence shown here is derived from an EMBL/GenBank/DDBJ whole genome shotgun (WGS) entry which is preliminary data.</text>
</comment>
<dbReference type="PANTHER" id="PTHR46035:SF1">
    <property type="entry name" value="TETRATRICOPEPTIDE REPEAT PROTEIN 4"/>
    <property type="match status" value="1"/>
</dbReference>
<dbReference type="GO" id="GO:0051879">
    <property type="term" value="F:Hsp90 protein binding"/>
    <property type="evidence" value="ECO:0007669"/>
    <property type="project" value="InterPro"/>
</dbReference>
<dbReference type="InterPro" id="IPR011990">
    <property type="entry name" value="TPR-like_helical_dom_sf"/>
</dbReference>
<accession>A0A8S1HL82</accession>
<evidence type="ECO:0000256" key="1">
    <source>
        <dbReference type="ARBA" id="ARBA00022737"/>
    </source>
</evidence>
<evidence type="ECO:0000256" key="2">
    <source>
        <dbReference type="ARBA" id="ARBA00022803"/>
    </source>
</evidence>
<dbReference type="Proteomes" id="UP000835052">
    <property type="component" value="Unassembled WGS sequence"/>
</dbReference>
<dbReference type="Pfam" id="PF18972">
    <property type="entry name" value="Wheel"/>
    <property type="match status" value="1"/>
</dbReference>
<proteinExistence type="inferred from homology"/>
<dbReference type="SMART" id="SM00028">
    <property type="entry name" value="TPR"/>
    <property type="match status" value="2"/>
</dbReference>
<protein>
    <recommendedName>
        <fullName evidence="5">Cns1/TTC4 wheel domain-containing protein</fullName>
    </recommendedName>
</protein>
<keyword evidence="4" id="KW-0175">Coiled coil</keyword>
<evidence type="ECO:0000256" key="3">
    <source>
        <dbReference type="ARBA" id="ARBA00023602"/>
    </source>
</evidence>
<organism evidence="6 7">
    <name type="scientific">Caenorhabditis auriculariae</name>
    <dbReference type="NCBI Taxonomy" id="2777116"/>
    <lineage>
        <taxon>Eukaryota</taxon>
        <taxon>Metazoa</taxon>
        <taxon>Ecdysozoa</taxon>
        <taxon>Nematoda</taxon>
        <taxon>Chromadorea</taxon>
        <taxon>Rhabditida</taxon>
        <taxon>Rhabditina</taxon>
        <taxon>Rhabditomorpha</taxon>
        <taxon>Rhabditoidea</taxon>
        <taxon>Rhabditidae</taxon>
        <taxon>Peloderinae</taxon>
        <taxon>Caenorhabditis</taxon>
    </lineage>
</organism>
<feature type="coiled-coil region" evidence="4">
    <location>
        <begin position="259"/>
        <end position="288"/>
    </location>
</feature>
<reference evidence="6" key="1">
    <citation type="submission" date="2020-10" db="EMBL/GenBank/DDBJ databases">
        <authorList>
            <person name="Kikuchi T."/>
        </authorList>
    </citation>
    <scope>NUCLEOTIDE SEQUENCE</scope>
    <source>
        <strain evidence="6">NKZ352</strain>
    </source>
</reference>
<dbReference type="CDD" id="cd21377">
    <property type="entry name" value="CTWD_Cns1-like"/>
    <property type="match status" value="1"/>
</dbReference>
<feature type="domain" description="Cns1/TTC4 wheel" evidence="5">
    <location>
        <begin position="326"/>
        <end position="430"/>
    </location>
</feature>
<dbReference type="OrthoDB" id="420195at2759"/>
<dbReference type="InterPro" id="IPR044059">
    <property type="entry name" value="Csn1/TTC4_wheel"/>
</dbReference>
<dbReference type="Gene3D" id="1.25.40.10">
    <property type="entry name" value="Tetratricopeptide repeat domain"/>
    <property type="match status" value="1"/>
</dbReference>
<evidence type="ECO:0000313" key="7">
    <source>
        <dbReference type="Proteomes" id="UP000835052"/>
    </source>
</evidence>
<dbReference type="SUPFAM" id="SSF48452">
    <property type="entry name" value="TPR-like"/>
    <property type="match status" value="1"/>
</dbReference>
<dbReference type="EMBL" id="CAJGYM010000059">
    <property type="protein sequence ID" value="CAD6195717.1"/>
    <property type="molecule type" value="Genomic_DNA"/>
</dbReference>
<dbReference type="InterPro" id="IPR019734">
    <property type="entry name" value="TPR_rpt"/>
</dbReference>
<evidence type="ECO:0000256" key="4">
    <source>
        <dbReference type="SAM" id="Coils"/>
    </source>
</evidence>
<keyword evidence="2" id="KW-0802">TPR repeat</keyword>